<evidence type="ECO:0000313" key="3">
    <source>
        <dbReference type="Proteomes" id="UP000308167"/>
    </source>
</evidence>
<keyword evidence="3" id="KW-1185">Reference proteome</keyword>
<keyword evidence="1" id="KW-0732">Signal</keyword>
<protein>
    <submittedName>
        <fullName evidence="2">Uncharacterized protein</fullName>
    </submittedName>
</protein>
<dbReference type="Proteomes" id="UP000308167">
    <property type="component" value="Unassembled WGS sequence"/>
</dbReference>
<organism evidence="2 3">
    <name type="scientific">Actinobacillus porcinus</name>
    <dbReference type="NCBI Taxonomy" id="51048"/>
    <lineage>
        <taxon>Bacteria</taxon>
        <taxon>Pseudomonadati</taxon>
        <taxon>Pseudomonadota</taxon>
        <taxon>Gammaproteobacteria</taxon>
        <taxon>Pasteurellales</taxon>
        <taxon>Pasteurellaceae</taxon>
        <taxon>Actinobacillus</taxon>
    </lineage>
</organism>
<feature type="signal peptide" evidence="1">
    <location>
        <begin position="1"/>
        <end position="22"/>
    </location>
</feature>
<dbReference type="RefSeq" id="WP_135710799.1">
    <property type="nucleotide sequence ID" value="NZ_CABFKI010000012.1"/>
</dbReference>
<proteinExistence type="predicted"/>
<gene>
    <name evidence="2" type="ORF">SAMEA1410922_01783</name>
</gene>
<name>A0ABY6TMM5_9PAST</name>
<reference evidence="2 3" key="1">
    <citation type="submission" date="2019-05" db="EMBL/GenBank/DDBJ databases">
        <authorList>
            <consortium name="Pathogen Informatics"/>
        </authorList>
    </citation>
    <scope>NUCLEOTIDE SEQUENCE [LARGE SCALE GENOMIC DNA]</scope>
    <source>
        <strain evidence="2 3">NM319</strain>
    </source>
</reference>
<dbReference type="EMBL" id="CABFKI010000012">
    <property type="protein sequence ID" value="VTU09030.1"/>
    <property type="molecule type" value="Genomic_DNA"/>
</dbReference>
<sequence>MCKLGKLIFLAVGLGTSGLVSADWEYASNTGQSETGDFRYTRCYYKTMMGFEFAIVIQGFCPISIEFDPETQQWRQN</sequence>
<dbReference type="GeneID" id="86156156"/>
<evidence type="ECO:0000256" key="1">
    <source>
        <dbReference type="SAM" id="SignalP"/>
    </source>
</evidence>
<comment type="caution">
    <text evidence="2">The sequence shown here is derived from an EMBL/GenBank/DDBJ whole genome shotgun (WGS) entry which is preliminary data.</text>
</comment>
<accession>A0ABY6TMM5</accession>
<feature type="chain" id="PRO_5047509270" evidence="1">
    <location>
        <begin position="23"/>
        <end position="77"/>
    </location>
</feature>
<evidence type="ECO:0000313" key="2">
    <source>
        <dbReference type="EMBL" id="VTU09030.1"/>
    </source>
</evidence>